<gene>
    <name evidence="1" type="ORF">BEMITA_LOCUS3004</name>
</gene>
<organism evidence="1 2">
    <name type="scientific">Bemisia tabaci</name>
    <name type="common">Sweetpotato whitefly</name>
    <name type="synonym">Aleurodes tabaci</name>
    <dbReference type="NCBI Taxonomy" id="7038"/>
    <lineage>
        <taxon>Eukaryota</taxon>
        <taxon>Metazoa</taxon>
        <taxon>Ecdysozoa</taxon>
        <taxon>Arthropoda</taxon>
        <taxon>Hexapoda</taxon>
        <taxon>Insecta</taxon>
        <taxon>Pterygota</taxon>
        <taxon>Neoptera</taxon>
        <taxon>Paraneoptera</taxon>
        <taxon>Hemiptera</taxon>
        <taxon>Sternorrhyncha</taxon>
        <taxon>Aleyrodoidea</taxon>
        <taxon>Aleyrodidae</taxon>
        <taxon>Aleyrodinae</taxon>
        <taxon>Bemisia</taxon>
    </lineage>
</organism>
<dbReference type="EMBL" id="OU963871">
    <property type="protein sequence ID" value="CAH0383566.1"/>
    <property type="molecule type" value="Genomic_DNA"/>
</dbReference>
<sequence length="144" mass="16419">MGASIIFGFQLYKENGPGETNTTGSCRNWSIREENYLWVERTVAPSSLEEGSVSVVVASIIFGFQLYKENGPGETNTTRSRNWSCVASDDEEHPWVMSDAWLQSRNMRRDLPAGLNVERFRSLGMRQDIRRNDIVLKMVKAIRT</sequence>
<evidence type="ECO:0000313" key="1">
    <source>
        <dbReference type="EMBL" id="CAH0383566.1"/>
    </source>
</evidence>
<reference evidence="1" key="1">
    <citation type="submission" date="2021-12" db="EMBL/GenBank/DDBJ databases">
        <authorList>
            <person name="King R."/>
        </authorList>
    </citation>
    <scope>NUCLEOTIDE SEQUENCE</scope>
</reference>
<evidence type="ECO:0000313" key="2">
    <source>
        <dbReference type="Proteomes" id="UP001152759"/>
    </source>
</evidence>
<keyword evidence="2" id="KW-1185">Reference proteome</keyword>
<dbReference type="Proteomes" id="UP001152759">
    <property type="component" value="Chromosome 10"/>
</dbReference>
<name>A0A9P0A3N3_BEMTA</name>
<protein>
    <submittedName>
        <fullName evidence="1">Uncharacterized protein</fullName>
    </submittedName>
</protein>
<dbReference type="AlphaFoldDB" id="A0A9P0A3N3"/>
<proteinExistence type="predicted"/>
<accession>A0A9P0A3N3</accession>